<dbReference type="SUPFAM" id="SSF55811">
    <property type="entry name" value="Nudix"/>
    <property type="match status" value="1"/>
</dbReference>
<dbReference type="InterPro" id="IPR036388">
    <property type="entry name" value="WH-like_DNA-bd_sf"/>
</dbReference>
<dbReference type="SUPFAM" id="SSF46785">
    <property type="entry name" value="Winged helix' DNA-binding domain"/>
    <property type="match status" value="1"/>
</dbReference>
<evidence type="ECO:0000313" key="2">
    <source>
        <dbReference type="EMBL" id="MDO3383103.1"/>
    </source>
</evidence>
<name>A0ABT8TGF0_9GAMM</name>
<dbReference type="EMBL" id="JAULRT010000060">
    <property type="protein sequence ID" value="MDO3383103.1"/>
    <property type="molecule type" value="Genomic_DNA"/>
</dbReference>
<comment type="caution">
    <text evidence="2">The sequence shown here is derived from an EMBL/GenBank/DDBJ whole genome shotgun (WGS) entry which is preliminary data.</text>
</comment>
<keyword evidence="3" id="KW-1185">Reference proteome</keyword>
<dbReference type="InterPro" id="IPR054105">
    <property type="entry name" value="WHD_NrtR"/>
</dbReference>
<dbReference type="InterPro" id="IPR036390">
    <property type="entry name" value="WH_DNA-bd_sf"/>
</dbReference>
<protein>
    <submittedName>
        <fullName evidence="2">NUDIX domain-containing protein</fullName>
    </submittedName>
</protein>
<evidence type="ECO:0000259" key="1">
    <source>
        <dbReference type="PROSITE" id="PS51462"/>
    </source>
</evidence>
<accession>A0ABT8TGF0</accession>
<dbReference type="Pfam" id="PF21906">
    <property type="entry name" value="WHD_NrtR"/>
    <property type="match status" value="1"/>
</dbReference>
<gene>
    <name evidence="2" type="ORF">QWI16_13065</name>
</gene>
<dbReference type="Proteomes" id="UP001168380">
    <property type="component" value="Unassembled WGS sequence"/>
</dbReference>
<dbReference type="PANTHER" id="PTHR43736:SF4">
    <property type="entry name" value="SLR1690 PROTEIN"/>
    <property type="match status" value="1"/>
</dbReference>
<dbReference type="CDD" id="cd18873">
    <property type="entry name" value="NUDIX_NadM_like"/>
    <property type="match status" value="1"/>
</dbReference>
<dbReference type="PROSITE" id="PS51462">
    <property type="entry name" value="NUDIX"/>
    <property type="match status" value="1"/>
</dbReference>
<dbReference type="Gene3D" id="1.10.10.10">
    <property type="entry name" value="Winged helix-like DNA-binding domain superfamily/Winged helix DNA-binding domain"/>
    <property type="match status" value="1"/>
</dbReference>
<dbReference type="InterPro" id="IPR000086">
    <property type="entry name" value="NUDIX_hydrolase_dom"/>
</dbReference>
<reference evidence="2" key="1">
    <citation type="submission" date="2023-07" db="EMBL/GenBank/DDBJ databases">
        <title>Gilvimarinus algae sp. nov., isolated from the surface of Kelp.</title>
        <authorList>
            <person name="Sun Y.Y."/>
            <person name="Gong Y."/>
            <person name="Du Z.J."/>
        </authorList>
    </citation>
    <scope>NUCLEOTIDE SEQUENCE</scope>
    <source>
        <strain evidence="2">SDUM040014</strain>
    </source>
</reference>
<sequence>MSDSAHPYNSHVEPSITPDNVIKALSIDNLIFGLDHNKLDILLIKHRSGISKGRWALPGGWIRYDENLRDAATRHLHELTGVQDLYLEQLKTFGRVDRFPNERVVTVAYYALVSAEDYPAVAGNNASDASWFGIHELPDLIFDHKEIVEFGIKHLQQQVRRRPIGFNLLPEKFTLLQLQELYEGILDTKLDKPNFRRKIMKMNLLASCEEKQQGVAHRAAKLYRFDEQAYDALTEKGFAFEI</sequence>
<feature type="domain" description="Nudix hydrolase" evidence="1">
    <location>
        <begin position="24"/>
        <end position="156"/>
    </location>
</feature>
<dbReference type="InterPro" id="IPR015797">
    <property type="entry name" value="NUDIX_hydrolase-like_dom_sf"/>
</dbReference>
<evidence type="ECO:0000313" key="3">
    <source>
        <dbReference type="Proteomes" id="UP001168380"/>
    </source>
</evidence>
<dbReference type="Pfam" id="PF00293">
    <property type="entry name" value="NUDIX"/>
    <property type="match status" value="1"/>
</dbReference>
<dbReference type="Gene3D" id="3.90.79.10">
    <property type="entry name" value="Nucleoside Triphosphate Pyrophosphohydrolase"/>
    <property type="match status" value="1"/>
</dbReference>
<dbReference type="PANTHER" id="PTHR43736">
    <property type="entry name" value="ADP-RIBOSE PYROPHOSPHATASE"/>
    <property type="match status" value="1"/>
</dbReference>
<organism evidence="2 3">
    <name type="scientific">Gilvimarinus algae</name>
    <dbReference type="NCBI Taxonomy" id="3058037"/>
    <lineage>
        <taxon>Bacteria</taxon>
        <taxon>Pseudomonadati</taxon>
        <taxon>Pseudomonadota</taxon>
        <taxon>Gammaproteobacteria</taxon>
        <taxon>Cellvibrionales</taxon>
        <taxon>Cellvibrionaceae</taxon>
        <taxon>Gilvimarinus</taxon>
    </lineage>
</organism>
<proteinExistence type="predicted"/>